<dbReference type="InterPro" id="IPR025559">
    <property type="entry name" value="Eis_dom"/>
</dbReference>
<dbReference type="InterPro" id="IPR016181">
    <property type="entry name" value="Acyl_CoA_acyltransferase"/>
</dbReference>
<dbReference type="PANTHER" id="PTHR37817:SF1">
    <property type="entry name" value="N-ACETYLTRANSFERASE EIS"/>
    <property type="match status" value="1"/>
</dbReference>
<proteinExistence type="predicted"/>
<dbReference type="PANTHER" id="PTHR37817">
    <property type="entry name" value="N-ACETYLTRANSFERASE EIS"/>
    <property type="match status" value="1"/>
</dbReference>
<evidence type="ECO:0000259" key="1">
    <source>
        <dbReference type="PROSITE" id="PS51186"/>
    </source>
</evidence>
<keyword evidence="2" id="KW-0808">Transferase</keyword>
<dbReference type="Pfam" id="PF13527">
    <property type="entry name" value="Acetyltransf_9"/>
    <property type="match status" value="1"/>
</dbReference>
<evidence type="ECO:0000313" key="2">
    <source>
        <dbReference type="EMBL" id="WFD11562.1"/>
    </source>
</evidence>
<dbReference type="PROSITE" id="PS51186">
    <property type="entry name" value="GNAT"/>
    <property type="match status" value="1"/>
</dbReference>
<dbReference type="Gene3D" id="3.30.1050.10">
    <property type="entry name" value="SCP2 sterol-binding domain"/>
    <property type="match status" value="1"/>
</dbReference>
<dbReference type="SUPFAM" id="SSF55718">
    <property type="entry name" value="SCP-like"/>
    <property type="match status" value="1"/>
</dbReference>
<dbReference type="EMBL" id="CP120733">
    <property type="protein sequence ID" value="WFD11562.1"/>
    <property type="molecule type" value="Genomic_DNA"/>
</dbReference>
<sequence>MKIRFAQEEDLQKIKNMWEYCFGDTEMFMNYYFDHKYKCENTLVVEDGSSVISSLQLNQYKIKINNNIYDTSYVVGVSTLPEARGVGAMKDLMSTMLNELYNKKQVVSILMPIDYRLYRRFGYEHCYDQMNYEIDMELLKDFRSKGVFKKASNKDIDFIINIYDCFLKDKNGYVKRDKNYYDNLFKEIESESGYVYIHENKELMDGYIIYFKMDDTMFVREIAYKNIDALKSILKFIYNHNTQFKKVSINSIIDDKIKLIIPALKKIDMNIKPFMMGRVINVENFIKDLNIKEDINLKLRVKDEFIDQNNKTFLINNKGIVFTDEKEDVSIDINTFSQLAFSYIDVDEAVFLGNIDMKDTSYIDNLKKMFNKKTNYINEYV</sequence>
<dbReference type="Pfam" id="PF17668">
    <property type="entry name" value="Acetyltransf_17"/>
    <property type="match status" value="1"/>
</dbReference>
<reference evidence="2 3" key="1">
    <citation type="submission" date="2023-03" db="EMBL/GenBank/DDBJ databases">
        <title>Complete genome sequence of Tepidibacter sp. SWIR-1, isolated from a deep-sea hydrothermal vent.</title>
        <authorList>
            <person name="Li X."/>
        </authorList>
    </citation>
    <scope>NUCLEOTIDE SEQUENCE [LARGE SCALE GENOMIC DNA]</scope>
    <source>
        <strain evidence="2 3">SWIR-1</strain>
    </source>
</reference>
<dbReference type="InterPro" id="IPR000182">
    <property type="entry name" value="GNAT_dom"/>
</dbReference>
<dbReference type="Proteomes" id="UP001222800">
    <property type="component" value="Chromosome"/>
</dbReference>
<protein>
    <submittedName>
        <fullName evidence="2">GNAT family N-acetyltransferase</fullName>
        <ecNumber evidence="2">2.3.1.-</ecNumber>
    </submittedName>
</protein>
<dbReference type="InterPro" id="IPR041380">
    <property type="entry name" value="Acetyltransf_17"/>
</dbReference>
<name>A0ABY8EIQ7_9FIRM</name>
<dbReference type="InterPro" id="IPR036527">
    <property type="entry name" value="SCP2_sterol-bd_dom_sf"/>
</dbReference>
<keyword evidence="2" id="KW-0012">Acyltransferase</keyword>
<gene>
    <name evidence="2" type="ORF">P4S50_05665</name>
</gene>
<accession>A0ABY8EIQ7</accession>
<keyword evidence="3" id="KW-1185">Reference proteome</keyword>
<organism evidence="2 3">
    <name type="scientific">Tepidibacter hydrothermalis</name>
    <dbReference type="NCBI Taxonomy" id="3036126"/>
    <lineage>
        <taxon>Bacteria</taxon>
        <taxon>Bacillati</taxon>
        <taxon>Bacillota</taxon>
        <taxon>Clostridia</taxon>
        <taxon>Peptostreptococcales</taxon>
        <taxon>Peptostreptococcaceae</taxon>
        <taxon>Tepidibacter</taxon>
    </lineage>
</organism>
<dbReference type="SUPFAM" id="SSF55729">
    <property type="entry name" value="Acyl-CoA N-acyltransferases (Nat)"/>
    <property type="match status" value="1"/>
</dbReference>
<dbReference type="Pfam" id="PF13530">
    <property type="entry name" value="SCP2_2"/>
    <property type="match status" value="1"/>
</dbReference>
<feature type="domain" description="N-acetyltransferase" evidence="1">
    <location>
        <begin position="1"/>
        <end position="141"/>
    </location>
</feature>
<evidence type="ECO:0000313" key="3">
    <source>
        <dbReference type="Proteomes" id="UP001222800"/>
    </source>
</evidence>
<dbReference type="InterPro" id="IPR051554">
    <property type="entry name" value="Acetyltransferase_Eis"/>
</dbReference>
<dbReference type="Gene3D" id="3.40.630.30">
    <property type="match status" value="2"/>
</dbReference>
<dbReference type="GO" id="GO:0016746">
    <property type="term" value="F:acyltransferase activity"/>
    <property type="evidence" value="ECO:0007669"/>
    <property type="project" value="UniProtKB-KW"/>
</dbReference>
<dbReference type="EC" id="2.3.1.-" evidence="2"/>
<dbReference type="RefSeq" id="WP_277733648.1">
    <property type="nucleotide sequence ID" value="NZ_CP120733.1"/>
</dbReference>